<evidence type="ECO:0000313" key="2">
    <source>
        <dbReference type="Proteomes" id="UP000326178"/>
    </source>
</evidence>
<dbReference type="SUPFAM" id="SSF55729">
    <property type="entry name" value="Acyl-CoA N-acyltransferases (Nat)"/>
    <property type="match status" value="1"/>
</dbReference>
<dbReference type="InterPro" id="IPR016181">
    <property type="entry name" value="Acyl_CoA_acyltransferase"/>
</dbReference>
<keyword evidence="2" id="KW-1185">Reference proteome</keyword>
<proteinExistence type="predicted"/>
<dbReference type="InterPro" id="IPR036412">
    <property type="entry name" value="HAD-like_sf"/>
</dbReference>
<dbReference type="Gene3D" id="3.40.50.1000">
    <property type="entry name" value="HAD superfamily/HAD-like"/>
    <property type="match status" value="1"/>
</dbReference>
<reference evidence="1 2" key="1">
    <citation type="submission" date="2017-09" db="EMBL/GenBank/DDBJ databases">
        <authorList>
            <person name="Lee N."/>
            <person name="Cho B.-K."/>
        </authorList>
    </citation>
    <scope>NUCLEOTIDE SEQUENCE [LARGE SCALE GENOMIC DNA]</scope>
    <source>
        <strain evidence="1 2">ATCC 12769</strain>
    </source>
</reference>
<dbReference type="InterPro" id="IPR023214">
    <property type="entry name" value="HAD_sf"/>
</dbReference>
<dbReference type="InterPro" id="IPR010037">
    <property type="entry name" value="FkbH_domain"/>
</dbReference>
<dbReference type="AlphaFoldDB" id="A0A5J6FCL1"/>
<dbReference type="SUPFAM" id="SSF56784">
    <property type="entry name" value="HAD-like"/>
    <property type="match status" value="1"/>
</dbReference>
<dbReference type="Gene3D" id="3.40.630.30">
    <property type="match status" value="1"/>
</dbReference>
<dbReference type="KEGG" id="snk:CP967_12615"/>
<dbReference type="NCBIfam" id="TIGR01686">
    <property type="entry name" value="FkbH"/>
    <property type="match status" value="1"/>
</dbReference>
<dbReference type="RefSeq" id="WP_150488076.1">
    <property type="nucleotide sequence ID" value="NZ_BMUV01000001.1"/>
</dbReference>
<dbReference type="Proteomes" id="UP000326178">
    <property type="component" value="Chromosome"/>
</dbReference>
<name>A0A5J6FCL1_9ACTN</name>
<protein>
    <submittedName>
        <fullName evidence="1">FkbH-like protein</fullName>
    </submittedName>
</protein>
<evidence type="ECO:0000313" key="1">
    <source>
        <dbReference type="EMBL" id="QEU72725.1"/>
    </source>
</evidence>
<sequence length="366" mass="40036">MTGRESLIKCVVWDLDNTMWDGIAVESRDAALPAMKPEVLGLVDRLAGRGVLSSISSRSDPSILALLKADPKLAGRFFAPRVAWQDKSESLRSIAEELGIGLASMVLVDDSPYERAEVRSALPQVLTLAPEEAGALLDLPALDPSRMTAESLDRVGRYREEERRKEAEGAFAGSREDFLRWCGMRVRVSPARQDDAPRIAEMAARTHRLNSSGIVLDLERVRSLIDDPRWFVPVVELSDRFGDYGLVGTAVTELSAPDVWDVQLFTLSCRVAGRGVSEVFLHWLLGQARTAGAGPVRTPVRIGEANLELRLLLRRFGFRAEPASGLSPGGAPGTGEDRLVTFTYRPADGPLPDPPGWIDLEVEVKS</sequence>
<gene>
    <name evidence="1" type="ORF">CP967_12615</name>
</gene>
<organism evidence="1 2">
    <name type="scientific">Streptomyces nitrosporeus</name>
    <dbReference type="NCBI Taxonomy" id="28894"/>
    <lineage>
        <taxon>Bacteria</taxon>
        <taxon>Bacillati</taxon>
        <taxon>Actinomycetota</taxon>
        <taxon>Actinomycetes</taxon>
        <taxon>Kitasatosporales</taxon>
        <taxon>Streptomycetaceae</taxon>
        <taxon>Streptomyces</taxon>
    </lineage>
</organism>
<dbReference type="OrthoDB" id="323926at2"/>
<accession>A0A5J6FCL1</accession>
<dbReference type="EMBL" id="CP023702">
    <property type="protein sequence ID" value="QEU72725.1"/>
    <property type="molecule type" value="Genomic_DNA"/>
</dbReference>